<reference evidence="3 4" key="1">
    <citation type="submission" date="2020-10" db="EMBL/GenBank/DDBJ databases">
        <title>Phylogeny of dyella-like bacteria.</title>
        <authorList>
            <person name="Fu J."/>
        </authorList>
    </citation>
    <scope>NUCLEOTIDE SEQUENCE [LARGE SCALE GENOMIC DNA]</scope>
    <source>
        <strain evidence="3 4">BB4</strain>
    </source>
</reference>
<protein>
    <submittedName>
        <fullName evidence="3">Alpha/beta fold hydrolase</fullName>
    </submittedName>
</protein>
<evidence type="ECO:0000256" key="1">
    <source>
        <dbReference type="SAM" id="SignalP"/>
    </source>
</evidence>
<proteinExistence type="predicted"/>
<dbReference type="InterPro" id="IPR000073">
    <property type="entry name" value="AB_hydrolase_1"/>
</dbReference>
<dbReference type="Gene3D" id="3.40.50.1820">
    <property type="entry name" value="alpha/beta hydrolase"/>
    <property type="match status" value="1"/>
</dbReference>
<dbReference type="EMBL" id="JADIKD010000012">
    <property type="protein sequence ID" value="MFK2919758.1"/>
    <property type="molecule type" value="Genomic_DNA"/>
</dbReference>
<gene>
    <name evidence="3" type="ORF">ISS97_21030</name>
</gene>
<name>A0ABW8KDH9_9GAMM</name>
<keyword evidence="4" id="KW-1185">Reference proteome</keyword>
<feature type="domain" description="AB hydrolase-1" evidence="2">
    <location>
        <begin position="277"/>
        <end position="431"/>
    </location>
</feature>
<accession>A0ABW8KDH9</accession>
<dbReference type="Proteomes" id="UP001620408">
    <property type="component" value="Unassembled WGS sequence"/>
</dbReference>
<evidence type="ECO:0000313" key="3">
    <source>
        <dbReference type="EMBL" id="MFK2919758.1"/>
    </source>
</evidence>
<feature type="signal peptide" evidence="1">
    <location>
        <begin position="1"/>
        <end position="28"/>
    </location>
</feature>
<dbReference type="InterPro" id="IPR029058">
    <property type="entry name" value="AB_hydrolase_fold"/>
</dbReference>
<feature type="chain" id="PRO_5046441922" evidence="1">
    <location>
        <begin position="29"/>
        <end position="567"/>
    </location>
</feature>
<keyword evidence="3" id="KW-0378">Hydrolase</keyword>
<comment type="caution">
    <text evidence="3">The sequence shown here is derived from an EMBL/GenBank/DDBJ whole genome shotgun (WGS) entry which is preliminary data.</text>
</comment>
<dbReference type="RefSeq" id="WP_379984214.1">
    <property type="nucleotide sequence ID" value="NZ_JADIKD010000012.1"/>
</dbReference>
<organism evidence="3 4">
    <name type="scientific">Dyella koreensis</name>
    <dbReference type="NCBI Taxonomy" id="311235"/>
    <lineage>
        <taxon>Bacteria</taxon>
        <taxon>Pseudomonadati</taxon>
        <taxon>Pseudomonadota</taxon>
        <taxon>Gammaproteobacteria</taxon>
        <taxon>Lysobacterales</taxon>
        <taxon>Rhodanobacteraceae</taxon>
        <taxon>Dyella</taxon>
    </lineage>
</organism>
<dbReference type="PROSITE" id="PS51257">
    <property type="entry name" value="PROKAR_LIPOPROTEIN"/>
    <property type="match status" value="1"/>
</dbReference>
<dbReference type="Pfam" id="PF12697">
    <property type="entry name" value="Abhydrolase_6"/>
    <property type="match status" value="1"/>
</dbReference>
<sequence>MTETRLAAISAKAMAYRLLGCVMALALAACHAVRPPAEAGIHEPTLAQARARVTEALHIPDRERAARAWLRCAATAYRVAANGDQADEAASLDTQCTGKVLDYVLSTEEPRWTAKTLDLAGDALAVELRELSPALSGPPTFVRADEVPISTLLFGQRFATSGFGVAMVAGTPRCKGAPRCQLFPLEGVTRTAVAWIEWRADEVSPHLVFADPLAHPTERIGARDYILSVDTTAPYAALASTTQLKQLAIRGLIGGQDIGLRQGLYLLEDYDPHKIPIVMLHGLAASPLIWARLTNRIQGTPTLRARYQVWHVIYPTDEPVLISRLRVQGFLDRAWAELDPAGHDTARKRIVLVGHSMGGMIARLLTVDSGDTLWQAALTIPPKQLRGNADDLAILDHMMRFTPYPGVDTAFFLATPHHGSPVAVDFIGRLAQHLVRPHGTELDAIARVLKANPESFRPELLANFREHGLSSISTLSMEQPVSRAASSLMPVSGVRYYTIAGSLPGEAVPGDGIVPLESAFLPGAISTTTVVSGHRVYRNDEAINLIVKVLGGDTLSPGITQATRGTP</sequence>
<keyword evidence="1" id="KW-0732">Signal</keyword>
<evidence type="ECO:0000259" key="2">
    <source>
        <dbReference type="Pfam" id="PF12697"/>
    </source>
</evidence>
<dbReference type="GO" id="GO:0016787">
    <property type="term" value="F:hydrolase activity"/>
    <property type="evidence" value="ECO:0007669"/>
    <property type="project" value="UniProtKB-KW"/>
</dbReference>
<evidence type="ECO:0000313" key="4">
    <source>
        <dbReference type="Proteomes" id="UP001620408"/>
    </source>
</evidence>
<dbReference type="SUPFAM" id="SSF53474">
    <property type="entry name" value="alpha/beta-Hydrolases"/>
    <property type="match status" value="1"/>
</dbReference>